<dbReference type="OrthoDB" id="9801899at2"/>
<dbReference type="Gene3D" id="3.90.550.10">
    <property type="entry name" value="Spore Coat Polysaccharide Biosynthesis Protein SpsA, Chain A"/>
    <property type="match status" value="1"/>
</dbReference>
<dbReference type="InterPro" id="IPR029044">
    <property type="entry name" value="Nucleotide-diphossugar_trans"/>
</dbReference>
<dbReference type="STRING" id="1356854.N007_11820"/>
<dbReference type="Proteomes" id="UP000829401">
    <property type="component" value="Chromosome"/>
</dbReference>
<protein>
    <submittedName>
        <fullName evidence="1">Nucleotidyltransferase family protein</fullName>
    </submittedName>
</protein>
<proteinExistence type="predicted"/>
<dbReference type="PANTHER" id="PTHR22572">
    <property type="entry name" value="SUGAR-1-PHOSPHATE GUANYL TRANSFERASE"/>
    <property type="match status" value="1"/>
</dbReference>
<evidence type="ECO:0000313" key="2">
    <source>
        <dbReference type="Proteomes" id="UP000829401"/>
    </source>
</evidence>
<dbReference type="EMBL" id="CP080467">
    <property type="protein sequence ID" value="UNO49716.1"/>
    <property type="molecule type" value="Genomic_DNA"/>
</dbReference>
<sequence>MKAVIMAGGKGTRLQPLTKLLPKPMLKLLDRPTMEYIVELLAKYGFDDITITVCYLADAIRNYFGDGRAWGVQIRYQDEPVPLGTAGGIRALHEHLDQTFIVMSGDGLTDFDLSEAMQSHRRSRALATLVLTQVACPLGYGVVEFDANANITRFEEKPDVWDRDRSYFVNTGIYILEPEILHFVPPDRPYDFGRELFPALLRKGIPLNGHVATGYWSDVGTLQQYYQTQIDMINGCVHVNLPVEVAVH</sequence>
<dbReference type="eggNOG" id="COG1208">
    <property type="taxonomic scope" value="Bacteria"/>
</dbReference>
<accession>T0BTR9</accession>
<reference evidence="2" key="1">
    <citation type="journal article" date="2022" name="G3 (Bethesda)">
        <title>Unveiling the complete genome sequence of Alicyclobacillus acidoterrestris DSM 3922T, a taint-producing strain.</title>
        <authorList>
            <person name="Leonardo I.C."/>
            <person name="Barreto Crespo M.T."/>
            <person name="Gaspar F.B."/>
        </authorList>
    </citation>
    <scope>NUCLEOTIDE SEQUENCE [LARGE SCALE GENOMIC DNA]</scope>
    <source>
        <strain evidence="2">DSM 3922</strain>
    </source>
</reference>
<dbReference type="KEGG" id="aaco:K1I37_04050"/>
<dbReference type="RefSeq" id="WP_021297412.1">
    <property type="nucleotide sequence ID" value="NZ_AURB01000151.1"/>
</dbReference>
<dbReference type="AlphaFoldDB" id="T0BTR9"/>
<keyword evidence="2" id="KW-1185">Reference proteome</keyword>
<evidence type="ECO:0000313" key="1">
    <source>
        <dbReference type="EMBL" id="UNO49716.1"/>
    </source>
</evidence>
<name>T0BTR9_ALIAG</name>
<dbReference type="Pfam" id="PF00483">
    <property type="entry name" value="NTP_transferase"/>
    <property type="match status" value="1"/>
</dbReference>
<organism evidence="1 2">
    <name type="scientific">Alicyclobacillus acidoterrestris (strain ATCC 49025 / DSM 3922 / CIP 106132 / NCIMB 13137 / GD3B)</name>
    <dbReference type="NCBI Taxonomy" id="1356854"/>
    <lineage>
        <taxon>Bacteria</taxon>
        <taxon>Bacillati</taxon>
        <taxon>Bacillota</taxon>
        <taxon>Bacilli</taxon>
        <taxon>Bacillales</taxon>
        <taxon>Alicyclobacillaceae</taxon>
        <taxon>Alicyclobacillus</taxon>
    </lineage>
</organism>
<dbReference type="CDD" id="cd04181">
    <property type="entry name" value="NTP_transferase"/>
    <property type="match status" value="1"/>
</dbReference>
<dbReference type="InterPro" id="IPR050486">
    <property type="entry name" value="Mannose-1P_guanyltransferase"/>
</dbReference>
<dbReference type="SUPFAM" id="SSF53448">
    <property type="entry name" value="Nucleotide-diphospho-sugar transferases"/>
    <property type="match status" value="1"/>
</dbReference>
<accession>A0A9E7CZ19</accession>
<dbReference type="InterPro" id="IPR005835">
    <property type="entry name" value="NTP_transferase_dom"/>
</dbReference>
<gene>
    <name evidence="1" type="ORF">K1I37_04050</name>
</gene>